<accession>A0A9P7YS17</accession>
<feature type="region of interest" description="Disordered" evidence="2">
    <location>
        <begin position="1"/>
        <end position="81"/>
    </location>
</feature>
<evidence type="ECO:0000256" key="1">
    <source>
        <dbReference type="SAM" id="Coils"/>
    </source>
</evidence>
<dbReference type="EMBL" id="MU251374">
    <property type="protein sequence ID" value="KAG9238160.1"/>
    <property type="molecule type" value="Genomic_DNA"/>
</dbReference>
<comment type="caution">
    <text evidence="4">The sequence shown here is derived from an EMBL/GenBank/DDBJ whole genome shotgun (WGS) entry which is preliminary data.</text>
</comment>
<evidence type="ECO:0000313" key="5">
    <source>
        <dbReference type="Proteomes" id="UP000824998"/>
    </source>
</evidence>
<dbReference type="OrthoDB" id="4140442at2759"/>
<keyword evidence="5" id="KW-1185">Reference proteome</keyword>
<feature type="compositionally biased region" description="Polar residues" evidence="2">
    <location>
        <begin position="18"/>
        <end position="29"/>
    </location>
</feature>
<feature type="coiled-coil region" evidence="1">
    <location>
        <begin position="236"/>
        <end position="263"/>
    </location>
</feature>
<keyword evidence="3" id="KW-1133">Transmembrane helix</keyword>
<dbReference type="AlphaFoldDB" id="A0A9P7YS17"/>
<evidence type="ECO:0000313" key="4">
    <source>
        <dbReference type="EMBL" id="KAG9238160.1"/>
    </source>
</evidence>
<gene>
    <name evidence="4" type="ORF">BJ875DRAFT_76049</name>
</gene>
<evidence type="ECO:0000256" key="3">
    <source>
        <dbReference type="SAM" id="Phobius"/>
    </source>
</evidence>
<keyword evidence="3" id="KW-0472">Membrane</keyword>
<dbReference type="Proteomes" id="UP000824998">
    <property type="component" value="Unassembled WGS sequence"/>
</dbReference>
<feature type="transmembrane region" description="Helical" evidence="3">
    <location>
        <begin position="146"/>
        <end position="164"/>
    </location>
</feature>
<sequence>MSAFSRGCLSKSRLLSRPAQSSSTLQFRTHQPRQPRHFTSTQFLHALKRKPVAKNIPKTNPTPTPPKDKGPPSTPKSLDYSPKNDYTNYAQTLAKLPHATPLYTAPSHTLYRGTCYTSGIFFMLYAGYAMSVYLTPNDGLPVWVPYLFGGAGMVFGGIGTKALLGASRIIKSITAVPKRILVANKSVGEEKLNKIGRVGLEVELRKTIPNPFFPPRRFYIAPSEFKIPNPLSPPLNPEQRRELREFEAEIREERRKQKEKYDQANVLSRGSTKMSMTMFTLFHNTKRAWTRYGFVGVKVAGETCQLDVTGGWALEDGKALDRLVVVENKRA</sequence>
<name>A0A9P7YS17_9HELO</name>
<keyword evidence="3" id="KW-0812">Transmembrane</keyword>
<proteinExistence type="predicted"/>
<feature type="transmembrane region" description="Helical" evidence="3">
    <location>
        <begin position="115"/>
        <end position="134"/>
    </location>
</feature>
<evidence type="ECO:0000256" key="2">
    <source>
        <dbReference type="SAM" id="MobiDB-lite"/>
    </source>
</evidence>
<keyword evidence="1" id="KW-0175">Coiled coil</keyword>
<organism evidence="4 5">
    <name type="scientific">Amylocarpus encephaloides</name>
    <dbReference type="NCBI Taxonomy" id="45428"/>
    <lineage>
        <taxon>Eukaryota</taxon>
        <taxon>Fungi</taxon>
        <taxon>Dikarya</taxon>
        <taxon>Ascomycota</taxon>
        <taxon>Pezizomycotina</taxon>
        <taxon>Leotiomycetes</taxon>
        <taxon>Helotiales</taxon>
        <taxon>Helotiales incertae sedis</taxon>
        <taxon>Amylocarpus</taxon>
    </lineage>
</organism>
<protein>
    <submittedName>
        <fullName evidence="4">Uncharacterized protein</fullName>
    </submittedName>
</protein>
<reference evidence="4" key="1">
    <citation type="journal article" date="2021" name="IMA Fungus">
        <title>Genomic characterization of three marine fungi, including Emericellopsis atlantica sp. nov. with signatures of a generalist lifestyle and marine biomass degradation.</title>
        <authorList>
            <person name="Hagestad O.C."/>
            <person name="Hou L."/>
            <person name="Andersen J.H."/>
            <person name="Hansen E.H."/>
            <person name="Altermark B."/>
            <person name="Li C."/>
            <person name="Kuhnert E."/>
            <person name="Cox R.J."/>
            <person name="Crous P.W."/>
            <person name="Spatafora J.W."/>
            <person name="Lail K."/>
            <person name="Amirebrahimi M."/>
            <person name="Lipzen A."/>
            <person name="Pangilinan J."/>
            <person name="Andreopoulos W."/>
            <person name="Hayes R.D."/>
            <person name="Ng V."/>
            <person name="Grigoriev I.V."/>
            <person name="Jackson S.A."/>
            <person name="Sutton T.D.S."/>
            <person name="Dobson A.D.W."/>
            <person name="Rama T."/>
        </authorList>
    </citation>
    <scope>NUCLEOTIDE SEQUENCE</scope>
    <source>
        <strain evidence="4">TRa018bII</strain>
    </source>
</reference>